<evidence type="ECO:0000256" key="1">
    <source>
        <dbReference type="SAM" id="MobiDB-lite"/>
    </source>
</evidence>
<feature type="region of interest" description="Disordered" evidence="1">
    <location>
        <begin position="64"/>
        <end position="107"/>
    </location>
</feature>
<dbReference type="AlphaFoldDB" id="A0A7Z0QT19"/>
<sequence length="159" mass="16525">MIRAFDVVLRTRERMHVIGIETVLAAFGNPAPSAGAMPVVGLFAAGPVEHRIQAGPAHIRVAGNGAARPAREPAQRRGARATDMAGPPKRMGPRRARTSGRTVRDGCSRGPLRACIDTTATSEPWSPELADAATFGIGTRLTACAPCPPARGAKGTLQG</sequence>
<evidence type="ECO:0000313" key="3">
    <source>
        <dbReference type="Proteomes" id="UP000589896"/>
    </source>
</evidence>
<accession>A0A7Z0QT19</accession>
<protein>
    <submittedName>
        <fullName evidence="2">Uncharacterized protein</fullName>
    </submittedName>
</protein>
<reference evidence="2 3" key="1">
    <citation type="submission" date="2020-07" db="EMBL/GenBank/DDBJ databases">
        <title>isolation of Luteimonas sp. SJ-16.</title>
        <authorList>
            <person name="Huang X.-X."/>
            <person name="Xu L."/>
            <person name="Sun J.-Q."/>
        </authorList>
    </citation>
    <scope>NUCLEOTIDE SEQUENCE [LARGE SCALE GENOMIC DNA]</scope>
    <source>
        <strain evidence="2 3">SJ-16</strain>
    </source>
</reference>
<gene>
    <name evidence="2" type="ORF">H0E82_09155</name>
</gene>
<organism evidence="2 3">
    <name type="scientific">Luteimonas deserti</name>
    <dbReference type="NCBI Taxonomy" id="2752306"/>
    <lineage>
        <taxon>Bacteria</taxon>
        <taxon>Pseudomonadati</taxon>
        <taxon>Pseudomonadota</taxon>
        <taxon>Gammaproteobacteria</taxon>
        <taxon>Lysobacterales</taxon>
        <taxon>Lysobacteraceae</taxon>
        <taxon>Luteimonas</taxon>
    </lineage>
</organism>
<keyword evidence="3" id="KW-1185">Reference proteome</keyword>
<proteinExistence type="predicted"/>
<name>A0A7Z0QT19_9GAMM</name>
<dbReference type="Proteomes" id="UP000589896">
    <property type="component" value="Unassembled WGS sequence"/>
</dbReference>
<dbReference type="RefSeq" id="WP_180545144.1">
    <property type="nucleotide sequence ID" value="NZ_JACCJZ010000016.1"/>
</dbReference>
<dbReference type="EMBL" id="JACCJZ010000016">
    <property type="protein sequence ID" value="NYZ62928.1"/>
    <property type="molecule type" value="Genomic_DNA"/>
</dbReference>
<comment type="caution">
    <text evidence="2">The sequence shown here is derived from an EMBL/GenBank/DDBJ whole genome shotgun (WGS) entry which is preliminary data.</text>
</comment>
<evidence type="ECO:0000313" key="2">
    <source>
        <dbReference type="EMBL" id="NYZ62928.1"/>
    </source>
</evidence>